<comment type="similarity">
    <text evidence="2 6">Belongs to the GINS3/PSF3 family.</text>
</comment>
<evidence type="ECO:0000256" key="6">
    <source>
        <dbReference type="RuleBase" id="RU367161"/>
    </source>
</evidence>
<dbReference type="GO" id="GO:1902975">
    <property type="term" value="P:mitotic DNA replication initiation"/>
    <property type="evidence" value="ECO:0007669"/>
    <property type="project" value="TreeGrafter"/>
</dbReference>
<dbReference type="EMBL" id="VTPC01091054">
    <property type="protein sequence ID" value="KAF2879941.1"/>
    <property type="molecule type" value="Genomic_DNA"/>
</dbReference>
<comment type="subcellular location">
    <subcellularLocation>
        <location evidence="1 6">Nucleus</location>
    </subcellularLocation>
</comment>
<sequence length="200" mass="22770">MSLQSYTPNYFSIDDILASQERCPCKFIVDIPKLGRLNPSAESNDLKAGTTLELPMWLAEHLSAGRHPIIAVELPRIYKEAYREILKADACAVDLHKLGLYFYEHGLYVKQFDARGDVSKILLETFQVRFRQLMDLANNIGSDPAVQDRLDSLERKLFKEGHAARTRLNTWLTDSGTPIEAAAMVINHKKRKRVDVEDII</sequence>
<evidence type="ECO:0000256" key="3">
    <source>
        <dbReference type="ARBA" id="ARBA00022705"/>
    </source>
</evidence>
<dbReference type="Gene3D" id="1.20.58.2050">
    <property type="match status" value="1"/>
</dbReference>
<evidence type="ECO:0000259" key="8">
    <source>
        <dbReference type="Pfam" id="PF22466"/>
    </source>
</evidence>
<keyword evidence="3 6" id="KW-0235">DNA replication</keyword>
<dbReference type="CDD" id="cd21693">
    <property type="entry name" value="GINS_B_Psf3"/>
    <property type="match status" value="1"/>
</dbReference>
<dbReference type="OrthoDB" id="10251744at2759"/>
<keyword evidence="10" id="KW-1185">Reference proteome</keyword>
<name>A0A8K0C6Z6_IGNLU</name>
<dbReference type="InterPro" id="IPR021151">
    <property type="entry name" value="GINS_A"/>
</dbReference>
<feature type="domain" description="DNA replication complex GINS protein PSF3 N-terminal" evidence="8">
    <location>
        <begin position="11"/>
        <end position="63"/>
    </location>
</feature>
<dbReference type="SUPFAM" id="SSF158573">
    <property type="entry name" value="GINS helical bundle-like"/>
    <property type="match status" value="1"/>
</dbReference>
<dbReference type="PANTHER" id="PTHR22768:SF0">
    <property type="entry name" value="DNA REPLICATION COMPLEX GINS PROTEIN PSF3"/>
    <property type="match status" value="1"/>
</dbReference>
<proteinExistence type="inferred from homology"/>
<dbReference type="InterPro" id="IPR038437">
    <property type="entry name" value="GINS_Psf3_sf"/>
</dbReference>
<accession>A0A8K0C6Z6</accession>
<dbReference type="GO" id="GO:0000811">
    <property type="term" value="C:GINS complex"/>
    <property type="evidence" value="ECO:0007669"/>
    <property type="project" value="UniProtKB-UniRule"/>
</dbReference>
<evidence type="ECO:0000256" key="1">
    <source>
        <dbReference type="ARBA" id="ARBA00004123"/>
    </source>
</evidence>
<dbReference type="InterPro" id="IPR055221">
    <property type="entry name" value="PSF3_N"/>
</dbReference>
<evidence type="ECO:0000259" key="7">
    <source>
        <dbReference type="Pfam" id="PF05916"/>
    </source>
</evidence>
<keyword evidence="4 6" id="KW-0539">Nucleus</keyword>
<reference evidence="9" key="1">
    <citation type="submission" date="2019-08" db="EMBL/GenBank/DDBJ databases">
        <title>The genome of the North American firefly Photinus pyralis.</title>
        <authorList>
            <consortium name="Photinus pyralis genome working group"/>
            <person name="Fallon T.R."/>
            <person name="Sander Lower S.E."/>
            <person name="Weng J.-K."/>
        </authorList>
    </citation>
    <scope>NUCLEOTIDE SEQUENCE</scope>
    <source>
        <strain evidence="9">TRF0915ILg1</strain>
        <tissue evidence="9">Whole body</tissue>
    </source>
</reference>
<protein>
    <recommendedName>
        <fullName evidence="6">DNA replication complex GINS protein PSF3</fullName>
    </recommendedName>
</protein>
<evidence type="ECO:0000313" key="9">
    <source>
        <dbReference type="EMBL" id="KAF2879941.1"/>
    </source>
</evidence>
<dbReference type="SUPFAM" id="SSF160059">
    <property type="entry name" value="PriA/YqbF domain"/>
    <property type="match status" value="1"/>
</dbReference>
<dbReference type="PANTHER" id="PTHR22768">
    <property type="entry name" value="DNA REPLICATION COMPLEX GINS PROTEIN PSF3"/>
    <property type="match status" value="1"/>
</dbReference>
<evidence type="ECO:0000256" key="2">
    <source>
        <dbReference type="ARBA" id="ARBA00006343"/>
    </source>
</evidence>
<dbReference type="Proteomes" id="UP000801492">
    <property type="component" value="Unassembled WGS sequence"/>
</dbReference>
<gene>
    <name evidence="9" type="ORF">ILUMI_26229</name>
</gene>
<dbReference type="InterPro" id="IPR010492">
    <property type="entry name" value="GINS_Psf3"/>
</dbReference>
<evidence type="ECO:0000313" key="10">
    <source>
        <dbReference type="Proteomes" id="UP000801492"/>
    </source>
</evidence>
<evidence type="ECO:0000256" key="4">
    <source>
        <dbReference type="ARBA" id="ARBA00023242"/>
    </source>
</evidence>
<organism evidence="9 10">
    <name type="scientific">Ignelater luminosus</name>
    <name type="common">Cucubano</name>
    <name type="synonym">Pyrophorus luminosus</name>
    <dbReference type="NCBI Taxonomy" id="2038154"/>
    <lineage>
        <taxon>Eukaryota</taxon>
        <taxon>Metazoa</taxon>
        <taxon>Ecdysozoa</taxon>
        <taxon>Arthropoda</taxon>
        <taxon>Hexapoda</taxon>
        <taxon>Insecta</taxon>
        <taxon>Pterygota</taxon>
        <taxon>Neoptera</taxon>
        <taxon>Endopterygota</taxon>
        <taxon>Coleoptera</taxon>
        <taxon>Polyphaga</taxon>
        <taxon>Elateriformia</taxon>
        <taxon>Elateroidea</taxon>
        <taxon>Elateridae</taxon>
        <taxon>Agrypninae</taxon>
        <taxon>Pyrophorini</taxon>
        <taxon>Ignelater</taxon>
    </lineage>
</organism>
<dbReference type="Pfam" id="PF05916">
    <property type="entry name" value="Sld5"/>
    <property type="match status" value="1"/>
</dbReference>
<comment type="function">
    <text evidence="5">Required for correct functioning of the GINS complex, a complex that plays an essential role in the initiation of DNA replication, and progression of DNA replication forks. GINS complex is a core component of CDC45-MCM-GINS (CMG) helicase, the molecular machine that unwinds template DNA during replication, and around which the replisome is built.</text>
</comment>
<comment type="function">
    <text evidence="6">The GINS complex plays an essential role in the initiation of DNA replication.</text>
</comment>
<dbReference type="InterPro" id="IPR036224">
    <property type="entry name" value="GINS_bundle-like_dom_sf"/>
</dbReference>
<comment type="caution">
    <text evidence="9">The sequence shown here is derived from an EMBL/GenBank/DDBJ whole genome shotgun (WGS) entry which is preliminary data.</text>
</comment>
<dbReference type="AlphaFoldDB" id="A0A8K0C6Z6"/>
<dbReference type="CDD" id="cd11713">
    <property type="entry name" value="GINS_A_psf3"/>
    <property type="match status" value="1"/>
</dbReference>
<dbReference type="Pfam" id="PF22466">
    <property type="entry name" value="PSF3_N"/>
    <property type="match status" value="1"/>
</dbReference>
<evidence type="ECO:0000256" key="5">
    <source>
        <dbReference type="ARBA" id="ARBA00045258"/>
    </source>
</evidence>
<feature type="domain" description="GINS subunit" evidence="7">
    <location>
        <begin position="78"/>
        <end position="172"/>
    </location>
</feature>
<comment type="subunit">
    <text evidence="6">Component of the GINS complex.</text>
</comment>